<sequence length="497" mass="57278">MDRAPLEIISAIVRELLGYEFKKESVADYATLNWTWRVAVEANTFRQFTLHSPDFGAFATMYAEENVMRRTYMRELIIYMELPHLEESCILANRPDRKADGLHFTTQLNRLFSILSDISSRCSKPSPSICLAFNSETRPSSSRHLNGEYTNAVADAGFYQIDHPERLPHVPNVREFRFSSYYGQGLYWLHKRCAGEIMAKCDSLEKVHFKFRDPYKWGEYLRKQQRAYISEGLCLINTDNLKQAKIEIQHEGMDNESLDVHKVATLHDPLRTALWHLALLPQLAVLHLTGPVPVTPEFFSTTNLEAGINIFPALQELFVEISAETADGRWYFIRDEELYEIERSDPDGELVSDSDDDQRSADSTSGTAVYGTGPERIGWEYINRFRCLPNPETVTPLLTHAASAAMRMKRMRKMTLHLTGGKGWLYPTTAWYANRRFELQYVKQGTARDIGNRDELKAEQEHRDCIYWRVGKWRPAKDVQHAWDEVIGSSGKMIFLA</sequence>
<evidence type="ECO:0000313" key="2">
    <source>
        <dbReference type="EMBL" id="KAF2874712.1"/>
    </source>
</evidence>
<protein>
    <recommendedName>
        <fullName evidence="4">F-box domain-containing protein</fullName>
    </recommendedName>
</protein>
<reference evidence="2 3" key="1">
    <citation type="submission" date="2020-01" db="EMBL/GenBank/DDBJ databases">
        <authorList>
            <consortium name="DOE Joint Genome Institute"/>
            <person name="Haridas S."/>
            <person name="Albert R."/>
            <person name="Binder M."/>
            <person name="Bloem J."/>
            <person name="Labutti K."/>
            <person name="Salamov A."/>
            <person name="Andreopoulos B."/>
            <person name="Baker S.E."/>
            <person name="Barry K."/>
            <person name="Bills G."/>
            <person name="Bluhm B.H."/>
            <person name="Cannon C."/>
            <person name="Castanera R."/>
            <person name="Culley D.E."/>
            <person name="Daum C."/>
            <person name="Ezra D."/>
            <person name="Gonzalez J.B."/>
            <person name="Henrissat B."/>
            <person name="Kuo A."/>
            <person name="Liang C."/>
            <person name="Lipzen A."/>
            <person name="Lutzoni F."/>
            <person name="Magnuson J."/>
            <person name="Mondo S."/>
            <person name="Nolan M."/>
            <person name="Ohm R."/>
            <person name="Pangilinan J."/>
            <person name="Park H.-J.H."/>
            <person name="Ramirez L."/>
            <person name="Alfaro M."/>
            <person name="Sun H."/>
            <person name="Tritt A."/>
            <person name="Yoshinaga Y."/>
            <person name="Zwiers L.-H.L."/>
            <person name="Turgeon B.G."/>
            <person name="Goodwin S.B."/>
            <person name="Spatafora J.W."/>
            <person name="Crous P.W."/>
            <person name="Grigoriev I.V."/>
        </authorList>
    </citation>
    <scope>NUCLEOTIDE SEQUENCE [LARGE SCALE GENOMIC DNA]</scope>
    <source>
        <strain evidence="2 3">CBS 611.86</strain>
    </source>
</reference>
<evidence type="ECO:0000313" key="3">
    <source>
        <dbReference type="Proteomes" id="UP000481861"/>
    </source>
</evidence>
<name>A0A7C8IE33_9PLEO</name>
<organism evidence="2 3">
    <name type="scientific">Massariosphaeria phaeospora</name>
    <dbReference type="NCBI Taxonomy" id="100035"/>
    <lineage>
        <taxon>Eukaryota</taxon>
        <taxon>Fungi</taxon>
        <taxon>Dikarya</taxon>
        <taxon>Ascomycota</taxon>
        <taxon>Pezizomycotina</taxon>
        <taxon>Dothideomycetes</taxon>
        <taxon>Pleosporomycetidae</taxon>
        <taxon>Pleosporales</taxon>
        <taxon>Pleosporales incertae sedis</taxon>
        <taxon>Massariosphaeria</taxon>
    </lineage>
</organism>
<dbReference type="OrthoDB" id="3798941at2759"/>
<evidence type="ECO:0008006" key="4">
    <source>
        <dbReference type="Google" id="ProtNLM"/>
    </source>
</evidence>
<proteinExistence type="predicted"/>
<accession>A0A7C8IE33</accession>
<keyword evidence="3" id="KW-1185">Reference proteome</keyword>
<evidence type="ECO:0000256" key="1">
    <source>
        <dbReference type="SAM" id="MobiDB-lite"/>
    </source>
</evidence>
<dbReference type="EMBL" id="JAADJZ010000005">
    <property type="protein sequence ID" value="KAF2874712.1"/>
    <property type="molecule type" value="Genomic_DNA"/>
</dbReference>
<gene>
    <name evidence="2" type="ORF">BDV95DRAFT_563457</name>
</gene>
<comment type="caution">
    <text evidence="2">The sequence shown here is derived from an EMBL/GenBank/DDBJ whole genome shotgun (WGS) entry which is preliminary data.</text>
</comment>
<dbReference type="AlphaFoldDB" id="A0A7C8IE33"/>
<feature type="region of interest" description="Disordered" evidence="1">
    <location>
        <begin position="344"/>
        <end position="371"/>
    </location>
</feature>
<feature type="compositionally biased region" description="Acidic residues" evidence="1">
    <location>
        <begin position="347"/>
        <end position="356"/>
    </location>
</feature>
<dbReference type="Proteomes" id="UP000481861">
    <property type="component" value="Unassembled WGS sequence"/>
</dbReference>